<dbReference type="PROSITE" id="PS50862">
    <property type="entry name" value="AA_TRNA_LIGASE_II"/>
    <property type="match status" value="1"/>
</dbReference>
<comment type="cofactor">
    <cofactor evidence="13">
        <name>Mg(2+)</name>
        <dbReference type="ChEBI" id="CHEBI:18420"/>
    </cofactor>
    <text evidence="13">Binds 2 magnesium ions per tetramer.</text>
</comment>
<dbReference type="InterPro" id="IPR022911">
    <property type="entry name" value="Phe_tRNA_ligase_alpha1_bac"/>
</dbReference>
<evidence type="ECO:0000256" key="5">
    <source>
        <dbReference type="ARBA" id="ARBA00022598"/>
    </source>
</evidence>
<keyword evidence="10 13" id="KW-0648">Protein biosynthesis</keyword>
<name>A0A1M4TV41_9LACT</name>
<dbReference type="PANTHER" id="PTHR11538">
    <property type="entry name" value="PHENYLALANYL-TRNA SYNTHETASE"/>
    <property type="match status" value="1"/>
</dbReference>
<evidence type="ECO:0000259" key="14">
    <source>
        <dbReference type="PROSITE" id="PS50862"/>
    </source>
</evidence>
<dbReference type="InterPro" id="IPR004529">
    <property type="entry name" value="Phe-tRNA-synth_IIc_asu"/>
</dbReference>
<evidence type="ECO:0000256" key="13">
    <source>
        <dbReference type="HAMAP-Rule" id="MF_00281"/>
    </source>
</evidence>
<dbReference type="InterPro" id="IPR004188">
    <property type="entry name" value="Phe-tRNA_ligase_II_N"/>
</dbReference>
<dbReference type="GO" id="GO:0000287">
    <property type="term" value="F:magnesium ion binding"/>
    <property type="evidence" value="ECO:0007669"/>
    <property type="project" value="UniProtKB-UniRule"/>
</dbReference>
<dbReference type="FunFam" id="3.30.930.10:FF:000003">
    <property type="entry name" value="Phenylalanine--tRNA ligase alpha subunit"/>
    <property type="match status" value="1"/>
</dbReference>
<protein>
    <recommendedName>
        <fullName evidence="13">Phenylalanine--tRNA ligase alpha subunit</fullName>
        <ecNumber evidence="13">6.1.1.20</ecNumber>
    </recommendedName>
    <alternativeName>
        <fullName evidence="13">Phenylalanyl-tRNA synthetase alpha subunit</fullName>
        <shortName evidence="13">PheRS</shortName>
    </alternativeName>
</protein>
<comment type="subunit">
    <text evidence="3 13">Tetramer of two alpha and two beta subunits.</text>
</comment>
<dbReference type="EC" id="6.1.1.20" evidence="13"/>
<dbReference type="InterPro" id="IPR045864">
    <property type="entry name" value="aa-tRNA-synth_II/BPL/LPL"/>
</dbReference>
<evidence type="ECO:0000256" key="9">
    <source>
        <dbReference type="ARBA" id="ARBA00022842"/>
    </source>
</evidence>
<evidence type="ECO:0000256" key="12">
    <source>
        <dbReference type="ARBA" id="ARBA00049255"/>
    </source>
</evidence>
<evidence type="ECO:0000313" key="16">
    <source>
        <dbReference type="Proteomes" id="UP000184128"/>
    </source>
</evidence>
<dbReference type="Proteomes" id="UP000184128">
    <property type="component" value="Unassembled WGS sequence"/>
</dbReference>
<evidence type="ECO:0000256" key="11">
    <source>
        <dbReference type="ARBA" id="ARBA00023146"/>
    </source>
</evidence>
<dbReference type="PANTHER" id="PTHR11538:SF41">
    <property type="entry name" value="PHENYLALANINE--TRNA LIGASE, MITOCHONDRIAL"/>
    <property type="match status" value="1"/>
</dbReference>
<evidence type="ECO:0000256" key="3">
    <source>
        <dbReference type="ARBA" id="ARBA00011209"/>
    </source>
</evidence>
<feature type="binding site" evidence="13">
    <location>
        <position position="259"/>
    </location>
    <ligand>
        <name>Mg(2+)</name>
        <dbReference type="ChEBI" id="CHEBI:18420"/>
        <note>shared with beta subunit</note>
    </ligand>
</feature>
<dbReference type="SUPFAM" id="SSF55681">
    <property type="entry name" value="Class II aaRS and biotin synthetases"/>
    <property type="match status" value="1"/>
</dbReference>
<dbReference type="OrthoDB" id="9800719at2"/>
<dbReference type="GO" id="GO:0004826">
    <property type="term" value="F:phenylalanine-tRNA ligase activity"/>
    <property type="evidence" value="ECO:0007669"/>
    <property type="project" value="UniProtKB-UniRule"/>
</dbReference>
<comment type="subcellular location">
    <subcellularLocation>
        <location evidence="1 13">Cytoplasm</location>
    </subcellularLocation>
</comment>
<dbReference type="Gene3D" id="3.30.930.10">
    <property type="entry name" value="Bira Bifunctional Protein, Domain 2"/>
    <property type="match status" value="1"/>
</dbReference>
<dbReference type="GO" id="GO:0016740">
    <property type="term" value="F:transferase activity"/>
    <property type="evidence" value="ECO:0007669"/>
    <property type="project" value="UniProtKB-ARBA"/>
</dbReference>
<dbReference type="GO" id="GO:0005737">
    <property type="term" value="C:cytoplasm"/>
    <property type="evidence" value="ECO:0007669"/>
    <property type="project" value="UniProtKB-SubCell"/>
</dbReference>
<evidence type="ECO:0000256" key="2">
    <source>
        <dbReference type="ARBA" id="ARBA00010207"/>
    </source>
</evidence>
<gene>
    <name evidence="13" type="primary">pheS</name>
    <name evidence="15" type="ORF">SAMN02745249_00519</name>
</gene>
<dbReference type="GO" id="GO:0000049">
    <property type="term" value="F:tRNA binding"/>
    <property type="evidence" value="ECO:0007669"/>
    <property type="project" value="InterPro"/>
</dbReference>
<keyword evidence="4 13" id="KW-0963">Cytoplasm</keyword>
<keyword evidence="11 13" id="KW-0030">Aminoacyl-tRNA synthetase</keyword>
<dbReference type="InterPro" id="IPR002319">
    <property type="entry name" value="Phenylalanyl-tRNA_Synthase"/>
</dbReference>
<comment type="catalytic activity">
    <reaction evidence="12 13">
        <text>tRNA(Phe) + L-phenylalanine + ATP = L-phenylalanyl-tRNA(Phe) + AMP + diphosphate + H(+)</text>
        <dbReference type="Rhea" id="RHEA:19413"/>
        <dbReference type="Rhea" id="RHEA-COMP:9668"/>
        <dbReference type="Rhea" id="RHEA-COMP:9699"/>
        <dbReference type="ChEBI" id="CHEBI:15378"/>
        <dbReference type="ChEBI" id="CHEBI:30616"/>
        <dbReference type="ChEBI" id="CHEBI:33019"/>
        <dbReference type="ChEBI" id="CHEBI:58095"/>
        <dbReference type="ChEBI" id="CHEBI:78442"/>
        <dbReference type="ChEBI" id="CHEBI:78531"/>
        <dbReference type="ChEBI" id="CHEBI:456215"/>
        <dbReference type="EC" id="6.1.1.20"/>
    </reaction>
</comment>
<dbReference type="STRING" id="1121025.SAMN02745249_00519"/>
<organism evidence="15 16">
    <name type="scientific">Atopostipes suicloacalis DSM 15692</name>
    <dbReference type="NCBI Taxonomy" id="1121025"/>
    <lineage>
        <taxon>Bacteria</taxon>
        <taxon>Bacillati</taxon>
        <taxon>Bacillota</taxon>
        <taxon>Bacilli</taxon>
        <taxon>Lactobacillales</taxon>
        <taxon>Carnobacteriaceae</taxon>
        <taxon>Atopostipes</taxon>
    </lineage>
</organism>
<dbReference type="HAMAP" id="MF_00281">
    <property type="entry name" value="Phe_tRNA_synth_alpha1"/>
    <property type="match status" value="1"/>
</dbReference>
<dbReference type="CDD" id="cd00496">
    <property type="entry name" value="PheRS_alpha_core"/>
    <property type="match status" value="1"/>
</dbReference>
<evidence type="ECO:0000256" key="10">
    <source>
        <dbReference type="ARBA" id="ARBA00022917"/>
    </source>
</evidence>
<dbReference type="RefSeq" id="WP_073295896.1">
    <property type="nucleotide sequence ID" value="NZ_FQUF01000006.1"/>
</dbReference>
<dbReference type="SUPFAM" id="SSF46589">
    <property type="entry name" value="tRNA-binding arm"/>
    <property type="match status" value="1"/>
</dbReference>
<dbReference type="InterPro" id="IPR006195">
    <property type="entry name" value="aa-tRNA-synth_II"/>
</dbReference>
<proteinExistence type="inferred from homology"/>
<accession>A0A1M4TV41</accession>
<dbReference type="GO" id="GO:0006432">
    <property type="term" value="P:phenylalanyl-tRNA aminoacylation"/>
    <property type="evidence" value="ECO:0007669"/>
    <property type="project" value="UniProtKB-UniRule"/>
</dbReference>
<keyword evidence="16" id="KW-1185">Reference proteome</keyword>
<evidence type="ECO:0000256" key="7">
    <source>
        <dbReference type="ARBA" id="ARBA00022741"/>
    </source>
</evidence>
<evidence type="ECO:0000313" key="15">
    <source>
        <dbReference type="EMBL" id="SHE48167.1"/>
    </source>
</evidence>
<feature type="domain" description="Aminoacyl-transfer RNA synthetases class-II family profile" evidence="14">
    <location>
        <begin position="190"/>
        <end position="323"/>
    </location>
</feature>
<reference evidence="15 16" key="1">
    <citation type="submission" date="2016-11" db="EMBL/GenBank/DDBJ databases">
        <authorList>
            <person name="Jaros S."/>
            <person name="Januszkiewicz K."/>
            <person name="Wedrychowicz H."/>
        </authorList>
    </citation>
    <scope>NUCLEOTIDE SEQUENCE [LARGE SCALE GENOMIC DNA]</scope>
    <source>
        <strain evidence="15 16">DSM 15692</strain>
    </source>
</reference>
<evidence type="ECO:0000256" key="4">
    <source>
        <dbReference type="ARBA" id="ARBA00022490"/>
    </source>
</evidence>
<keyword evidence="9 13" id="KW-0460">Magnesium</keyword>
<dbReference type="AlphaFoldDB" id="A0A1M4TV41"/>
<evidence type="ECO:0000256" key="6">
    <source>
        <dbReference type="ARBA" id="ARBA00022723"/>
    </source>
</evidence>
<evidence type="ECO:0000256" key="1">
    <source>
        <dbReference type="ARBA" id="ARBA00004496"/>
    </source>
</evidence>
<comment type="similarity">
    <text evidence="2 13">Belongs to the class-II aminoacyl-tRNA synthetase family. Phe-tRNA synthetase alpha subunit type 1 subfamily.</text>
</comment>
<keyword evidence="7 13" id="KW-0547">Nucleotide-binding</keyword>
<dbReference type="NCBIfam" id="TIGR00468">
    <property type="entry name" value="pheS"/>
    <property type="match status" value="1"/>
</dbReference>
<keyword evidence="6 13" id="KW-0479">Metal-binding</keyword>
<dbReference type="GO" id="GO:0005524">
    <property type="term" value="F:ATP binding"/>
    <property type="evidence" value="ECO:0007669"/>
    <property type="project" value="UniProtKB-UniRule"/>
</dbReference>
<keyword evidence="8 13" id="KW-0067">ATP-binding</keyword>
<dbReference type="Pfam" id="PF02912">
    <property type="entry name" value="Phe_tRNA-synt_N"/>
    <property type="match status" value="1"/>
</dbReference>
<dbReference type="GO" id="GO:0140096">
    <property type="term" value="F:catalytic activity, acting on a protein"/>
    <property type="evidence" value="ECO:0007669"/>
    <property type="project" value="UniProtKB-ARBA"/>
</dbReference>
<evidence type="ECO:0000256" key="8">
    <source>
        <dbReference type="ARBA" id="ARBA00022840"/>
    </source>
</evidence>
<dbReference type="EMBL" id="FQUF01000006">
    <property type="protein sequence ID" value="SHE48167.1"/>
    <property type="molecule type" value="Genomic_DNA"/>
</dbReference>
<dbReference type="Pfam" id="PF01409">
    <property type="entry name" value="tRNA-synt_2d"/>
    <property type="match status" value="1"/>
</dbReference>
<dbReference type="InterPro" id="IPR010978">
    <property type="entry name" value="tRNA-bd_arm"/>
</dbReference>
<keyword evidence="5 13" id="KW-0436">Ligase</keyword>
<sequence length="351" mass="40074">MELKEKLEKLAESSKEKINQMTSEKAVEELRIQLLGKKGQLTELLKMMKDLDKKERPIIGKLANEIRDDLSTRISDKKEELAHLALEEKLREETIDVTLPGRKFKRGQTHLIHQIMEEMEDLFLGMGYNIVGGTEIVSDYLNFERVNVPQDHPARDMQDSFYINDHYLLRTQTSAVQPLVIEAHDFSKGPLKVISPGKVYRRDSDDATHSHQFHQIEGIVVDENITMSDLMGTLEVMSKKIFGPDREVRFRPSYFPFTEPSVEVDVSCFKCGGAGCNVCKQSGWIEVLGAGMIHPNVLEMSHVDSKKYSGFAFGVGPDRMAMLKYGVDDIRHFYLNDQRFLSQFRAKGEEA</sequence>